<sequence length="82" mass="9610">MKRLFAHLDFLGIGFFAAGMVFFLSFLLSFEANIHYPSGLLGIIFFVLFVWRELKVKEPFIDVRIFRSQPKLALVYAQFIFL</sequence>
<keyword evidence="1" id="KW-0812">Transmembrane</keyword>
<name>A0ABU3XH19_9BACI</name>
<feature type="transmembrane region" description="Helical" evidence="1">
    <location>
        <begin position="7"/>
        <end position="28"/>
    </location>
</feature>
<feature type="transmembrane region" description="Helical" evidence="1">
    <location>
        <begin position="34"/>
        <end position="51"/>
    </location>
</feature>
<accession>A0ABU3XH19</accession>
<comment type="caution">
    <text evidence="2">The sequence shown here is derived from an EMBL/GenBank/DDBJ whole genome shotgun (WGS) entry which is preliminary data.</text>
</comment>
<keyword evidence="1" id="KW-0472">Membrane</keyword>
<keyword evidence="3" id="KW-1185">Reference proteome</keyword>
<keyword evidence="1" id="KW-1133">Transmembrane helix</keyword>
<organism evidence="2 3">
    <name type="scientific">Alkalihalophilus lindianensis</name>
    <dbReference type="NCBI Taxonomy" id="1630542"/>
    <lineage>
        <taxon>Bacteria</taxon>
        <taxon>Bacillati</taxon>
        <taxon>Bacillota</taxon>
        <taxon>Bacilli</taxon>
        <taxon>Bacillales</taxon>
        <taxon>Bacillaceae</taxon>
        <taxon>Alkalihalophilus</taxon>
    </lineage>
</organism>
<evidence type="ECO:0000313" key="3">
    <source>
        <dbReference type="Proteomes" id="UP001287282"/>
    </source>
</evidence>
<dbReference type="Proteomes" id="UP001287282">
    <property type="component" value="Unassembled WGS sequence"/>
</dbReference>
<proteinExistence type="predicted"/>
<evidence type="ECO:0000256" key="1">
    <source>
        <dbReference type="SAM" id="Phobius"/>
    </source>
</evidence>
<protein>
    <submittedName>
        <fullName evidence="2">MFS transporter</fullName>
    </submittedName>
</protein>
<feature type="non-terminal residue" evidence="2">
    <location>
        <position position="82"/>
    </location>
</feature>
<gene>
    <name evidence="2" type="ORF">RYX56_22845</name>
</gene>
<dbReference type="EMBL" id="JAWJBA010000416">
    <property type="protein sequence ID" value="MDV2687187.1"/>
    <property type="molecule type" value="Genomic_DNA"/>
</dbReference>
<evidence type="ECO:0000313" key="2">
    <source>
        <dbReference type="EMBL" id="MDV2687187.1"/>
    </source>
</evidence>
<reference evidence="2 3" key="1">
    <citation type="submission" date="2023-10" db="EMBL/GenBank/DDBJ databases">
        <title>Screening of Alkalihalobacillus lindianensis BZ-TG-R113 and Its Alleviation of Salt Stress on Rapeseed Growth.</title>
        <authorList>
            <person name="Zhao B."/>
            <person name="Guo T."/>
        </authorList>
    </citation>
    <scope>NUCLEOTIDE SEQUENCE [LARGE SCALE GENOMIC DNA]</scope>
    <source>
        <strain evidence="2 3">BZ-TG-R113</strain>
    </source>
</reference>